<dbReference type="InterPro" id="IPR029050">
    <property type="entry name" value="Immunoprotect_excell_Ig-like"/>
</dbReference>
<protein>
    <recommendedName>
        <fullName evidence="6">DUF4352 domain-containing protein</fullName>
    </recommendedName>
</protein>
<accession>A0A921DX79</accession>
<feature type="signal peptide" evidence="3">
    <location>
        <begin position="1"/>
        <end position="26"/>
    </location>
</feature>
<evidence type="ECO:0000313" key="4">
    <source>
        <dbReference type="EMBL" id="HJE19774.1"/>
    </source>
</evidence>
<dbReference type="EMBL" id="DYYI01000058">
    <property type="protein sequence ID" value="HJE19774.1"/>
    <property type="molecule type" value="Genomic_DNA"/>
</dbReference>
<reference evidence="4" key="1">
    <citation type="journal article" date="2021" name="PeerJ">
        <title>Extensive microbial diversity within the chicken gut microbiome revealed by metagenomics and culture.</title>
        <authorList>
            <person name="Gilroy R."/>
            <person name="Ravi A."/>
            <person name="Getino M."/>
            <person name="Pursley I."/>
            <person name="Horton D.L."/>
            <person name="Alikhan N.F."/>
            <person name="Baker D."/>
            <person name="Gharbi K."/>
            <person name="Hall N."/>
            <person name="Watson M."/>
            <person name="Adriaenssens E.M."/>
            <person name="Foster-Nyarko E."/>
            <person name="Jarju S."/>
            <person name="Secka A."/>
            <person name="Antonio M."/>
            <person name="Oren A."/>
            <person name="Chaudhuri R.R."/>
            <person name="La Ragione R."/>
            <person name="Hildebrand F."/>
            <person name="Pallen M.J."/>
        </authorList>
    </citation>
    <scope>NUCLEOTIDE SEQUENCE</scope>
    <source>
        <strain evidence="4">6019</strain>
    </source>
</reference>
<keyword evidence="2" id="KW-0175">Coiled coil</keyword>
<dbReference type="Proteomes" id="UP000763505">
    <property type="component" value="Unassembled WGS sequence"/>
</dbReference>
<comment type="caution">
    <text evidence="4">The sequence shown here is derived from an EMBL/GenBank/DDBJ whole genome shotgun (WGS) entry which is preliminary data.</text>
</comment>
<gene>
    <name evidence="4" type="ORF">K8V35_05430</name>
</gene>
<evidence type="ECO:0008006" key="6">
    <source>
        <dbReference type="Google" id="ProtNLM"/>
    </source>
</evidence>
<reference evidence="4" key="2">
    <citation type="submission" date="2021-09" db="EMBL/GenBank/DDBJ databases">
        <authorList>
            <person name="Gilroy R."/>
        </authorList>
    </citation>
    <scope>NUCLEOTIDE SEQUENCE</scope>
    <source>
        <strain evidence="4">6019</strain>
    </source>
</reference>
<dbReference type="Gene3D" id="2.60.40.1240">
    <property type="match status" value="1"/>
</dbReference>
<name>A0A921DX79_9STAP</name>
<proteinExistence type="predicted"/>
<evidence type="ECO:0000256" key="2">
    <source>
        <dbReference type="SAM" id="Coils"/>
    </source>
</evidence>
<evidence type="ECO:0000313" key="5">
    <source>
        <dbReference type="Proteomes" id="UP000763505"/>
    </source>
</evidence>
<feature type="coiled-coil region" evidence="2">
    <location>
        <begin position="29"/>
        <end position="84"/>
    </location>
</feature>
<evidence type="ECO:0000256" key="1">
    <source>
        <dbReference type="ARBA" id="ARBA00022729"/>
    </source>
</evidence>
<sequence>MSHVKCCVGVFVLGTFLFMLPHHAFAKDDTELVEENQKLLDEIDELNETIELQEKRIDELEELVATLRENEEEIELEEKDEKEEDDIYSIGEAFEVNGVTIRVEDAYYTDERNQLAGGSPDQVLMIEIYYENDSGDDYTPVFDFEVYYDGTIAKKHPIGEVILETISDGRNSTGTLAYEIMGSPEVIELEYKQMVNLFVDSETVVVDVTPEEDEEEK</sequence>
<evidence type="ECO:0000256" key="3">
    <source>
        <dbReference type="SAM" id="SignalP"/>
    </source>
</evidence>
<keyword evidence="1 3" id="KW-0732">Signal</keyword>
<dbReference type="AlphaFoldDB" id="A0A921DX79"/>
<organism evidence="4 5">
    <name type="scientific">Aliicoccus persicus</name>
    <dbReference type="NCBI Taxonomy" id="930138"/>
    <lineage>
        <taxon>Bacteria</taxon>
        <taxon>Bacillati</taxon>
        <taxon>Bacillota</taxon>
        <taxon>Bacilli</taxon>
        <taxon>Bacillales</taxon>
        <taxon>Staphylococcaceae</taxon>
        <taxon>Aliicoccus</taxon>
    </lineage>
</organism>
<feature type="chain" id="PRO_5036735739" description="DUF4352 domain-containing protein" evidence="3">
    <location>
        <begin position="27"/>
        <end position="217"/>
    </location>
</feature>